<dbReference type="AlphaFoldDB" id="A0A4Y7T8Z6"/>
<feature type="region of interest" description="Disordered" evidence="1">
    <location>
        <begin position="120"/>
        <end position="172"/>
    </location>
</feature>
<gene>
    <name evidence="2" type="ORF">FA13DRAFT_551248</name>
</gene>
<evidence type="ECO:0000313" key="2">
    <source>
        <dbReference type="EMBL" id="TEB30424.1"/>
    </source>
</evidence>
<evidence type="ECO:0000256" key="1">
    <source>
        <dbReference type="SAM" id="MobiDB-lite"/>
    </source>
</evidence>
<dbReference type="Proteomes" id="UP000298030">
    <property type="component" value="Unassembled WGS sequence"/>
</dbReference>
<evidence type="ECO:0000313" key="3">
    <source>
        <dbReference type="Proteomes" id="UP000298030"/>
    </source>
</evidence>
<dbReference type="OrthoDB" id="3044427at2759"/>
<feature type="compositionally biased region" description="Low complexity" evidence="1">
    <location>
        <begin position="55"/>
        <end position="78"/>
    </location>
</feature>
<reference evidence="2 3" key="1">
    <citation type="journal article" date="2019" name="Nat. Ecol. Evol.">
        <title>Megaphylogeny resolves global patterns of mushroom evolution.</title>
        <authorList>
            <person name="Varga T."/>
            <person name="Krizsan K."/>
            <person name="Foldi C."/>
            <person name="Dima B."/>
            <person name="Sanchez-Garcia M."/>
            <person name="Sanchez-Ramirez S."/>
            <person name="Szollosi G.J."/>
            <person name="Szarkandi J.G."/>
            <person name="Papp V."/>
            <person name="Albert L."/>
            <person name="Andreopoulos W."/>
            <person name="Angelini C."/>
            <person name="Antonin V."/>
            <person name="Barry K.W."/>
            <person name="Bougher N.L."/>
            <person name="Buchanan P."/>
            <person name="Buyck B."/>
            <person name="Bense V."/>
            <person name="Catcheside P."/>
            <person name="Chovatia M."/>
            <person name="Cooper J."/>
            <person name="Damon W."/>
            <person name="Desjardin D."/>
            <person name="Finy P."/>
            <person name="Geml J."/>
            <person name="Haridas S."/>
            <person name="Hughes K."/>
            <person name="Justo A."/>
            <person name="Karasinski D."/>
            <person name="Kautmanova I."/>
            <person name="Kiss B."/>
            <person name="Kocsube S."/>
            <person name="Kotiranta H."/>
            <person name="LaButti K.M."/>
            <person name="Lechner B.E."/>
            <person name="Liimatainen K."/>
            <person name="Lipzen A."/>
            <person name="Lukacs Z."/>
            <person name="Mihaltcheva S."/>
            <person name="Morgado L.N."/>
            <person name="Niskanen T."/>
            <person name="Noordeloos M.E."/>
            <person name="Ohm R.A."/>
            <person name="Ortiz-Santana B."/>
            <person name="Ovrebo C."/>
            <person name="Racz N."/>
            <person name="Riley R."/>
            <person name="Savchenko A."/>
            <person name="Shiryaev A."/>
            <person name="Soop K."/>
            <person name="Spirin V."/>
            <person name="Szebenyi C."/>
            <person name="Tomsovsky M."/>
            <person name="Tulloss R.E."/>
            <person name="Uehling J."/>
            <person name="Grigoriev I.V."/>
            <person name="Vagvolgyi C."/>
            <person name="Papp T."/>
            <person name="Martin F.M."/>
            <person name="Miettinen O."/>
            <person name="Hibbett D.S."/>
            <person name="Nagy L.G."/>
        </authorList>
    </citation>
    <scope>NUCLEOTIDE SEQUENCE [LARGE SCALE GENOMIC DNA]</scope>
    <source>
        <strain evidence="2 3">FP101781</strain>
    </source>
</reference>
<proteinExistence type="predicted"/>
<sequence>MLSDYYSYPMASTPSTIITFIPPSRFDERGRQMQFVESDIQRQERRAFLKATQASRDSWSPSSSESSSGRTSPTSSILSLRSASSSCSSLSSSPTHSPISEVLDITNTCPEPFLLYSSPFPSSGSASPTMSLFSAAPLPPSPTNNNGGSSFKKGHRRQSSSLHGLHAIPEED</sequence>
<dbReference type="EMBL" id="QPFP01000023">
    <property type="protein sequence ID" value="TEB30424.1"/>
    <property type="molecule type" value="Genomic_DNA"/>
</dbReference>
<feature type="region of interest" description="Disordered" evidence="1">
    <location>
        <begin position="46"/>
        <end position="78"/>
    </location>
</feature>
<accession>A0A4Y7T8Z6</accession>
<protein>
    <submittedName>
        <fullName evidence="2">Uncharacterized protein</fullName>
    </submittedName>
</protein>
<comment type="caution">
    <text evidence="2">The sequence shown here is derived from an EMBL/GenBank/DDBJ whole genome shotgun (WGS) entry which is preliminary data.</text>
</comment>
<organism evidence="2 3">
    <name type="scientific">Coprinellus micaceus</name>
    <name type="common">Glistening ink-cap mushroom</name>
    <name type="synonym">Coprinus micaceus</name>
    <dbReference type="NCBI Taxonomy" id="71717"/>
    <lineage>
        <taxon>Eukaryota</taxon>
        <taxon>Fungi</taxon>
        <taxon>Dikarya</taxon>
        <taxon>Basidiomycota</taxon>
        <taxon>Agaricomycotina</taxon>
        <taxon>Agaricomycetes</taxon>
        <taxon>Agaricomycetidae</taxon>
        <taxon>Agaricales</taxon>
        <taxon>Agaricineae</taxon>
        <taxon>Psathyrellaceae</taxon>
        <taxon>Coprinellus</taxon>
    </lineage>
</organism>
<keyword evidence="3" id="KW-1185">Reference proteome</keyword>
<name>A0A4Y7T8Z6_COPMI</name>
<feature type="compositionally biased region" description="Low complexity" evidence="1">
    <location>
        <begin position="120"/>
        <end position="136"/>
    </location>
</feature>